<dbReference type="AlphaFoldDB" id="A0A6J4VFA3"/>
<evidence type="ECO:0000313" key="2">
    <source>
        <dbReference type="EMBL" id="CAA9576162.1"/>
    </source>
</evidence>
<evidence type="ECO:0000256" key="1">
    <source>
        <dbReference type="SAM" id="MobiDB-lite"/>
    </source>
</evidence>
<protein>
    <submittedName>
        <fullName evidence="2">RuvA</fullName>
    </submittedName>
</protein>
<feature type="region of interest" description="Disordered" evidence="1">
    <location>
        <begin position="1"/>
        <end position="121"/>
    </location>
</feature>
<name>A0A6J4VFA3_9BACT</name>
<reference evidence="2" key="1">
    <citation type="submission" date="2020-02" db="EMBL/GenBank/DDBJ databases">
        <authorList>
            <person name="Meier V. D."/>
        </authorList>
    </citation>
    <scope>NUCLEOTIDE SEQUENCE</scope>
    <source>
        <strain evidence="2">AVDCRST_MAG33</strain>
    </source>
</reference>
<feature type="non-terminal residue" evidence="2">
    <location>
        <position position="121"/>
    </location>
</feature>
<sequence>RHGCRAPAGLRRPVPVPDRPAPQRHRQRERLAARDRPGDRTEDRGPADPRDARQTARPPGSALPDRCDGGPWPEGRRGRRGPPGAGLLPRRDCVQRQQHLTGDRGDRGTAARRPPVPRESL</sequence>
<accession>A0A6J4VFA3</accession>
<proteinExistence type="predicted"/>
<organism evidence="2">
    <name type="scientific">uncultured Thermomicrobiales bacterium</name>
    <dbReference type="NCBI Taxonomy" id="1645740"/>
    <lineage>
        <taxon>Bacteria</taxon>
        <taxon>Pseudomonadati</taxon>
        <taxon>Thermomicrobiota</taxon>
        <taxon>Thermomicrobia</taxon>
        <taxon>Thermomicrobiales</taxon>
        <taxon>environmental samples</taxon>
    </lineage>
</organism>
<feature type="non-terminal residue" evidence="2">
    <location>
        <position position="1"/>
    </location>
</feature>
<gene>
    <name evidence="2" type="ORF">AVDCRST_MAG33-3075</name>
</gene>
<dbReference type="EMBL" id="CADCWK010000384">
    <property type="protein sequence ID" value="CAA9576162.1"/>
    <property type="molecule type" value="Genomic_DNA"/>
</dbReference>
<feature type="compositionally biased region" description="Basic and acidic residues" evidence="1">
    <location>
        <begin position="29"/>
        <end position="54"/>
    </location>
</feature>